<comment type="similarity">
    <text evidence="1">Belongs to the universal stress protein A family.</text>
</comment>
<name>A0A1J0VNI1_9NOCA</name>
<dbReference type="AlphaFoldDB" id="A0A1J0VNI1"/>
<organism evidence="3 4">
    <name type="scientific">Nocardia mangyaensis</name>
    <dbReference type="NCBI Taxonomy" id="2213200"/>
    <lineage>
        <taxon>Bacteria</taxon>
        <taxon>Bacillati</taxon>
        <taxon>Actinomycetota</taxon>
        <taxon>Actinomycetes</taxon>
        <taxon>Mycobacteriales</taxon>
        <taxon>Nocardiaceae</taxon>
        <taxon>Nocardia</taxon>
    </lineage>
</organism>
<dbReference type="InterPro" id="IPR014729">
    <property type="entry name" value="Rossmann-like_a/b/a_fold"/>
</dbReference>
<feature type="domain" description="UspA" evidence="2">
    <location>
        <begin position="4"/>
        <end position="147"/>
    </location>
</feature>
<accession>A0A1J0VNI1</accession>
<dbReference type="EMBL" id="CP018082">
    <property type="protein sequence ID" value="APE33574.1"/>
    <property type="molecule type" value="Genomic_DNA"/>
</dbReference>
<protein>
    <recommendedName>
        <fullName evidence="2">UspA domain-containing protein</fullName>
    </recommendedName>
</protein>
<proteinExistence type="inferred from homology"/>
<dbReference type="PANTHER" id="PTHR46268">
    <property type="entry name" value="STRESS RESPONSE PROTEIN NHAX"/>
    <property type="match status" value="1"/>
</dbReference>
<dbReference type="Gene3D" id="3.40.50.620">
    <property type="entry name" value="HUPs"/>
    <property type="match status" value="1"/>
</dbReference>
<dbReference type="PANTHER" id="PTHR46268:SF6">
    <property type="entry name" value="UNIVERSAL STRESS PROTEIN UP12"/>
    <property type="match status" value="1"/>
</dbReference>
<dbReference type="InterPro" id="IPR006016">
    <property type="entry name" value="UspA"/>
</dbReference>
<dbReference type="KEGG" id="nsl:BOX37_05870"/>
<evidence type="ECO:0000313" key="4">
    <source>
        <dbReference type="Proteomes" id="UP000183810"/>
    </source>
</evidence>
<evidence type="ECO:0000313" key="3">
    <source>
        <dbReference type="EMBL" id="APE33574.1"/>
    </source>
</evidence>
<keyword evidence="4" id="KW-1185">Reference proteome</keyword>
<dbReference type="Proteomes" id="UP000183810">
    <property type="component" value="Chromosome"/>
</dbReference>
<dbReference type="InterPro" id="IPR006015">
    <property type="entry name" value="Universal_stress_UspA"/>
</dbReference>
<dbReference type="PRINTS" id="PR01438">
    <property type="entry name" value="UNVRSLSTRESS"/>
</dbReference>
<dbReference type="SUPFAM" id="SSF52402">
    <property type="entry name" value="Adenine nucleotide alpha hydrolases-like"/>
    <property type="match status" value="1"/>
</dbReference>
<evidence type="ECO:0000256" key="1">
    <source>
        <dbReference type="ARBA" id="ARBA00008791"/>
    </source>
</evidence>
<reference evidence="3" key="1">
    <citation type="submission" date="2016-11" db="EMBL/GenBank/DDBJ databases">
        <authorList>
            <person name="Jaros S."/>
            <person name="Januszkiewicz K."/>
            <person name="Wedrychowicz H."/>
        </authorList>
    </citation>
    <scope>NUCLEOTIDE SEQUENCE [LARGE SCALE GENOMIC DNA]</scope>
    <source>
        <strain evidence="3">Y48</strain>
    </source>
</reference>
<dbReference type="RefSeq" id="WP_071926758.1">
    <property type="nucleotide sequence ID" value="NZ_CP018082.1"/>
</dbReference>
<dbReference type="OrthoDB" id="3427787at2"/>
<evidence type="ECO:0000259" key="2">
    <source>
        <dbReference type="Pfam" id="PF00582"/>
    </source>
</evidence>
<sequence>MHTYRTIVVDTDGFEGSDLTVATAASIAAVANARLIMVRIYSVRHSADDDALADVLGREAHLLRGIYPAEDTLRAAADRAAACGAIDIVGRAIEGEVTDALLGVANETGADLLVIPEYGRRSALARLLGTLPDELGRRTRAAVIAVHQDNAESPRNNGRTNSARTLHTAPTMTTSLRSRLLARFGVVPA</sequence>
<gene>
    <name evidence="3" type="ORF">BOX37_05870</name>
</gene>
<dbReference type="Pfam" id="PF00582">
    <property type="entry name" value="Usp"/>
    <property type="match status" value="1"/>
</dbReference>